<dbReference type="EMBL" id="JBHUCP010000047">
    <property type="protein sequence ID" value="MFD1534917.1"/>
    <property type="molecule type" value="Genomic_DNA"/>
</dbReference>
<gene>
    <name evidence="2" type="ORF">ACFSCY_36440</name>
</gene>
<dbReference type="SUPFAM" id="SSF51182">
    <property type="entry name" value="RmlC-like cupins"/>
    <property type="match status" value="1"/>
</dbReference>
<organism evidence="2 3">
    <name type="scientific">Pseudonocardia aurantiaca</name>
    <dbReference type="NCBI Taxonomy" id="75290"/>
    <lineage>
        <taxon>Bacteria</taxon>
        <taxon>Bacillati</taxon>
        <taxon>Actinomycetota</taxon>
        <taxon>Actinomycetes</taxon>
        <taxon>Pseudonocardiales</taxon>
        <taxon>Pseudonocardiaceae</taxon>
        <taxon>Pseudonocardia</taxon>
    </lineage>
</organism>
<protein>
    <submittedName>
        <fullName evidence="2">Uncharacterized protein</fullName>
    </submittedName>
</protein>
<feature type="region of interest" description="Disordered" evidence="1">
    <location>
        <begin position="288"/>
        <end position="308"/>
    </location>
</feature>
<keyword evidence="3" id="KW-1185">Reference proteome</keyword>
<dbReference type="Proteomes" id="UP001597145">
    <property type="component" value="Unassembled WGS sequence"/>
</dbReference>
<evidence type="ECO:0000256" key="1">
    <source>
        <dbReference type="SAM" id="MobiDB-lite"/>
    </source>
</evidence>
<evidence type="ECO:0000313" key="3">
    <source>
        <dbReference type="Proteomes" id="UP001597145"/>
    </source>
</evidence>
<reference evidence="3" key="1">
    <citation type="journal article" date="2019" name="Int. J. Syst. Evol. Microbiol.">
        <title>The Global Catalogue of Microorganisms (GCM) 10K type strain sequencing project: providing services to taxonomists for standard genome sequencing and annotation.</title>
        <authorList>
            <consortium name="The Broad Institute Genomics Platform"/>
            <consortium name="The Broad Institute Genome Sequencing Center for Infectious Disease"/>
            <person name="Wu L."/>
            <person name="Ma J."/>
        </authorList>
    </citation>
    <scope>NUCLEOTIDE SEQUENCE [LARGE SCALE GENOMIC DNA]</scope>
    <source>
        <strain evidence="3">JCM 12165</strain>
    </source>
</reference>
<dbReference type="RefSeq" id="WP_343982714.1">
    <property type="nucleotide sequence ID" value="NZ_BAAAJG010000015.1"/>
</dbReference>
<name>A0ABW4FWI1_9PSEU</name>
<feature type="compositionally biased region" description="Basic and acidic residues" evidence="1">
    <location>
        <begin position="298"/>
        <end position="308"/>
    </location>
</feature>
<accession>A0ABW4FWI1</accession>
<proteinExistence type="predicted"/>
<dbReference type="InterPro" id="IPR011051">
    <property type="entry name" value="RmlC_Cupin_sf"/>
</dbReference>
<comment type="caution">
    <text evidence="2">The sequence shown here is derived from an EMBL/GenBank/DDBJ whole genome shotgun (WGS) entry which is preliminary data.</text>
</comment>
<evidence type="ECO:0000313" key="2">
    <source>
        <dbReference type="EMBL" id="MFD1534917.1"/>
    </source>
</evidence>
<sequence length="308" mass="34448">MKIVHFDKDNWIKDHPSGTLYFQHLLKGEPGPPDNFMYVLAKQQDEWSMPRHRHNFDQIRLPLVGDNTTYGRGVVLKEGQVGYFPEGLSYGPQESPMKGMAPGEPLGLTLQFGGSSGYGFMSIEQRRQARQELIEAGGSFDGPFYVRPDGTRQWGLTTIWEHVFGEHLKYARPRYTHPVVADPKRFNWLPVEGTKGVDHKWLGAFSERAVWVEMIKLQPGARWSSADPKARRLLTVLSGDGECDCDQIGYLTAIQADAGETLDLAAGSSPLELFLIGLPPVVLPTTESQEYDLDEFPAEDREPAGQSS</sequence>